<dbReference type="Proteomes" id="UP000565579">
    <property type="component" value="Unassembled WGS sequence"/>
</dbReference>
<dbReference type="NCBIfam" id="TIGR04020">
    <property type="entry name" value="seco_metab_LLM"/>
    <property type="match status" value="1"/>
</dbReference>
<dbReference type="InterPro" id="IPR011251">
    <property type="entry name" value="Luciferase-like_dom"/>
</dbReference>
<evidence type="ECO:0000313" key="2">
    <source>
        <dbReference type="EMBL" id="MBB6552547.1"/>
    </source>
</evidence>
<keyword evidence="3" id="KW-1185">Reference proteome</keyword>
<dbReference type="Pfam" id="PF00296">
    <property type="entry name" value="Bac_luciferase"/>
    <property type="match status" value="1"/>
</dbReference>
<dbReference type="SUPFAM" id="SSF51679">
    <property type="entry name" value="Bacterial luciferase-like"/>
    <property type="match status" value="1"/>
</dbReference>
<protein>
    <submittedName>
        <fullName evidence="2">Natural product biosynthesis luciferase-like monooxygenase protein</fullName>
    </submittedName>
</protein>
<accession>A0A7X0NZR3</accession>
<dbReference type="Gene3D" id="3.20.20.30">
    <property type="entry name" value="Luciferase-like domain"/>
    <property type="match status" value="1"/>
</dbReference>
<comment type="caution">
    <text evidence="2">The sequence shown here is derived from an EMBL/GenBank/DDBJ whole genome shotgun (WGS) entry which is preliminary data.</text>
</comment>
<name>A0A7X0NZR3_9ACTN</name>
<dbReference type="GO" id="GO:0016705">
    <property type="term" value="F:oxidoreductase activity, acting on paired donors, with incorporation or reduction of molecular oxygen"/>
    <property type="evidence" value="ECO:0007669"/>
    <property type="project" value="InterPro"/>
</dbReference>
<organism evidence="2 3">
    <name type="scientific">Nonomuraea rubra</name>
    <dbReference type="NCBI Taxonomy" id="46180"/>
    <lineage>
        <taxon>Bacteria</taxon>
        <taxon>Bacillati</taxon>
        <taxon>Actinomycetota</taxon>
        <taxon>Actinomycetes</taxon>
        <taxon>Streptosporangiales</taxon>
        <taxon>Streptosporangiaceae</taxon>
        <taxon>Nonomuraea</taxon>
    </lineage>
</organism>
<gene>
    <name evidence="2" type="ORF">HD593_007342</name>
</gene>
<reference evidence="2 3" key="1">
    <citation type="submission" date="2020-08" db="EMBL/GenBank/DDBJ databases">
        <title>Sequencing the genomes of 1000 actinobacteria strains.</title>
        <authorList>
            <person name="Klenk H.-P."/>
        </authorList>
    </citation>
    <scope>NUCLEOTIDE SEQUENCE [LARGE SCALE GENOMIC DNA]</scope>
    <source>
        <strain evidence="2 3">DSM 43768</strain>
    </source>
</reference>
<dbReference type="GO" id="GO:0005829">
    <property type="term" value="C:cytosol"/>
    <property type="evidence" value="ECO:0007669"/>
    <property type="project" value="TreeGrafter"/>
</dbReference>
<dbReference type="GO" id="GO:0004497">
    <property type="term" value="F:monooxygenase activity"/>
    <property type="evidence" value="ECO:0007669"/>
    <property type="project" value="UniProtKB-KW"/>
</dbReference>
<dbReference type="InterPro" id="IPR036661">
    <property type="entry name" value="Luciferase-like_sf"/>
</dbReference>
<evidence type="ECO:0000313" key="3">
    <source>
        <dbReference type="Proteomes" id="UP000565579"/>
    </source>
</evidence>
<evidence type="ECO:0000259" key="1">
    <source>
        <dbReference type="Pfam" id="PF00296"/>
    </source>
</evidence>
<keyword evidence="2" id="KW-0503">Monooxygenase</keyword>
<feature type="domain" description="Luciferase-like" evidence="1">
    <location>
        <begin position="19"/>
        <end position="340"/>
    </location>
</feature>
<dbReference type="PANTHER" id="PTHR30137:SF6">
    <property type="entry name" value="LUCIFERASE-LIKE MONOOXYGENASE"/>
    <property type="match status" value="1"/>
</dbReference>
<proteinExistence type="predicted"/>
<dbReference type="AlphaFoldDB" id="A0A7X0NZR3"/>
<dbReference type="PANTHER" id="PTHR30137">
    <property type="entry name" value="LUCIFERASE-LIKE MONOOXYGENASE"/>
    <property type="match status" value="1"/>
</dbReference>
<dbReference type="InterPro" id="IPR024011">
    <property type="entry name" value="Biosynth_lucif-like_mOase_dom"/>
</dbReference>
<dbReference type="RefSeq" id="WP_185106459.1">
    <property type="nucleotide sequence ID" value="NZ_JACHMI010000001.1"/>
</dbReference>
<keyword evidence="2" id="KW-0560">Oxidoreductase</keyword>
<dbReference type="InterPro" id="IPR050766">
    <property type="entry name" value="Bact_Lucif_Oxidored"/>
</dbReference>
<dbReference type="EMBL" id="JACHMI010000001">
    <property type="protein sequence ID" value="MBB6552547.1"/>
    <property type="molecule type" value="Genomic_DNA"/>
</dbReference>
<sequence length="370" mass="39628">MDLSVMFFGADDAGAGHTAKYAGHTAKYDDILAIARAADRLGFTAIWTPERHFQQVGQVFPNPALLSAALATATERIHLRAGSLVLPLHHPLRVAEDWAVVDNLSRGRIGVSVATGWHSTDFVLAPAAYQDRRERAFRDLALLRRLWAGEAAEFTDGTGGRVAVVSQPRPYSASLPLWTTTSGSPQTWEAAGRMRTNILGATIGQTRDELAGKIRLYRDAYAAAPEQPGAPPRGTVTLMAHTYVAGTDEAAREQAGAPLKEYLRSYVAQTAANKQAAAHEGAVASKPAAGKGARAGALSEEQLGTLTEFAFRRYLTWGSLIGSPETCRKSLADLADLGCDEVACFVDFGLGRAEVLESLRRLADLGGEDR</sequence>